<name>I1X524_9BACT</name>
<organism evidence="4">
    <name type="scientific">uncultured bacterium ws643C1</name>
    <dbReference type="NCBI Taxonomy" id="1131833"/>
    <lineage>
        <taxon>Bacteria</taxon>
        <taxon>environmental samples</taxon>
    </lineage>
</organism>
<evidence type="ECO:0000313" key="4">
    <source>
        <dbReference type="EMBL" id="AFI78599.1"/>
    </source>
</evidence>
<reference evidence="4" key="1">
    <citation type="journal article" date="2012" name="ISME J.">
        <title>Roseobacter clade bacteria are abundant in coastal sediments and encode a novel combination of sulfur oxidation genes.</title>
        <authorList>
            <person name="Lenk S."/>
            <person name="Moraru C."/>
            <person name="Hahnke S."/>
            <person name="Arnds J."/>
            <person name="Richter M."/>
            <person name="Kube M."/>
            <person name="Reinhardt R."/>
            <person name="Brinkhoff T."/>
            <person name="Harder J."/>
            <person name="Amann R."/>
            <person name="Mussmann M."/>
        </authorList>
    </citation>
    <scope>NUCLEOTIDE SEQUENCE</scope>
</reference>
<protein>
    <submittedName>
        <fullName evidence="4">Truncated sulfur oxidation protein DsrJ</fullName>
    </submittedName>
</protein>
<evidence type="ECO:0000256" key="1">
    <source>
        <dbReference type="SAM" id="MobiDB-lite"/>
    </source>
</evidence>
<dbReference type="AlphaFoldDB" id="I1X524"/>
<evidence type="ECO:0000259" key="3">
    <source>
        <dbReference type="PROSITE" id="PS50114"/>
    </source>
</evidence>
<proteinExistence type="predicted"/>
<dbReference type="GO" id="GO:0043565">
    <property type="term" value="F:sequence-specific DNA binding"/>
    <property type="evidence" value="ECO:0007669"/>
    <property type="project" value="InterPro"/>
</dbReference>
<evidence type="ECO:0000256" key="2">
    <source>
        <dbReference type="SAM" id="SignalP"/>
    </source>
</evidence>
<accession>I1X524</accession>
<dbReference type="InterPro" id="IPR036280">
    <property type="entry name" value="Multihaem_cyt_sf"/>
</dbReference>
<dbReference type="EMBL" id="JQ256786">
    <property type="protein sequence ID" value="AFI78599.1"/>
    <property type="molecule type" value="Genomic_DNA"/>
</dbReference>
<feature type="signal peptide" evidence="2">
    <location>
        <begin position="1"/>
        <end position="23"/>
    </location>
</feature>
<feature type="region of interest" description="Disordered" evidence="1">
    <location>
        <begin position="133"/>
        <end position="171"/>
    </location>
</feature>
<keyword evidence="2" id="KW-0732">Signal</keyword>
<dbReference type="GO" id="GO:0006355">
    <property type="term" value="P:regulation of DNA-templated transcription"/>
    <property type="evidence" value="ECO:0007669"/>
    <property type="project" value="InterPro"/>
</dbReference>
<feature type="chain" id="PRO_5003653638" evidence="2">
    <location>
        <begin position="24"/>
        <end position="171"/>
    </location>
</feature>
<sequence length="171" mass="18846">MTNYSFITLILGLLLGAGAPVMAADAAADENSGSFYIPEAQRRFSDAQGCVEPTDEMRTNHMEYILDQRDVTVHEGIRTKQYSLVECINCHVSDAPDAPRYESEEHFCNSCHTYASVSIDCFQCHADRPLKSSGYQHRSSINNGHAHTSADAAEVTREQPQVMANEGTGNE</sequence>
<dbReference type="InterPro" id="IPR000679">
    <property type="entry name" value="Znf_GATA"/>
</dbReference>
<dbReference type="PROSITE" id="PS50114">
    <property type="entry name" value="GATA_ZN_FINGER_2"/>
    <property type="match status" value="1"/>
</dbReference>
<feature type="compositionally biased region" description="Polar residues" evidence="1">
    <location>
        <begin position="133"/>
        <end position="146"/>
    </location>
</feature>
<feature type="domain" description="GATA-type" evidence="3">
    <location>
        <begin position="81"/>
        <end position="114"/>
    </location>
</feature>
<dbReference type="SUPFAM" id="SSF48695">
    <property type="entry name" value="Multiheme cytochromes"/>
    <property type="match status" value="1"/>
</dbReference>
<gene>
    <name evidence="4" type="primary">dsrJ</name>
    <name evidence="4" type="ORF">ws643C1_0009</name>
</gene>